<dbReference type="EMBL" id="JBEGDG010000007">
    <property type="protein sequence ID" value="MEQ6355158.1"/>
    <property type="molecule type" value="Genomic_DNA"/>
</dbReference>
<sequence length="62" mass="7409">MKDILNLIKVVIYAPILTYHLKKGKKYNMDEHPTIRKYHYEKSNYFFEKAYGKKIGEGTIVK</sequence>
<gene>
    <name evidence="1" type="ORF">ABNX05_11065</name>
</gene>
<evidence type="ECO:0000313" key="1">
    <source>
        <dbReference type="EMBL" id="MEQ6355158.1"/>
    </source>
</evidence>
<dbReference type="Proteomes" id="UP001478862">
    <property type="component" value="Unassembled WGS sequence"/>
</dbReference>
<comment type="caution">
    <text evidence="1">The sequence shown here is derived from an EMBL/GenBank/DDBJ whole genome shotgun (WGS) entry which is preliminary data.</text>
</comment>
<name>A0ABV1MV86_9BACI</name>
<reference evidence="1 2" key="1">
    <citation type="submission" date="2024-06" db="EMBL/GenBank/DDBJ databases">
        <title>Lysinibacillus zambalefons sp. nov., a Novel Firmicute Isolated from the Poon Bato Zambales Hyperalkaline Spring.</title>
        <authorList>
            <person name="Aja J.A."/>
            <person name="Lazaro J.E.H."/>
            <person name="Llorin L.D."/>
            <person name="Lim K.R."/>
            <person name="Teodosio J."/>
            <person name="Dalisay D.S."/>
        </authorList>
    </citation>
    <scope>NUCLEOTIDE SEQUENCE [LARGE SCALE GENOMIC DNA]</scope>
    <source>
        <strain evidence="1 2">M3</strain>
    </source>
</reference>
<dbReference type="RefSeq" id="WP_349659787.1">
    <property type="nucleotide sequence ID" value="NZ_JBEGDG010000007.1"/>
</dbReference>
<protein>
    <submittedName>
        <fullName evidence="1">Uncharacterized protein</fullName>
    </submittedName>
</protein>
<proteinExistence type="predicted"/>
<evidence type="ECO:0000313" key="2">
    <source>
        <dbReference type="Proteomes" id="UP001478862"/>
    </source>
</evidence>
<keyword evidence="2" id="KW-1185">Reference proteome</keyword>
<organism evidence="1 2">
    <name type="scientific">Lysinibacillus zambalensis</name>
    <dbReference type="NCBI Taxonomy" id="3160866"/>
    <lineage>
        <taxon>Bacteria</taxon>
        <taxon>Bacillati</taxon>
        <taxon>Bacillota</taxon>
        <taxon>Bacilli</taxon>
        <taxon>Bacillales</taxon>
        <taxon>Bacillaceae</taxon>
        <taxon>Lysinibacillus</taxon>
    </lineage>
</organism>
<accession>A0ABV1MV86</accession>